<protein>
    <recommendedName>
        <fullName evidence="9">Glycerol-3-phosphate dehydrogenase</fullName>
        <ecNumber evidence="9">1.1.1.94</ecNumber>
    </recommendedName>
</protein>
<dbReference type="InterPro" id="IPR036291">
    <property type="entry name" value="NAD(P)-bd_dom_sf"/>
</dbReference>
<dbReference type="SUPFAM" id="SSF51735">
    <property type="entry name" value="NAD(P)-binding Rossmann-fold domains"/>
    <property type="match status" value="1"/>
</dbReference>
<dbReference type="PRINTS" id="PR00077">
    <property type="entry name" value="GPDHDRGNASE"/>
</dbReference>
<dbReference type="RefSeq" id="WP_319954680.1">
    <property type="nucleotide sequence ID" value="NZ_JAXAVX010000006.1"/>
</dbReference>
<dbReference type="Proteomes" id="UP001277761">
    <property type="component" value="Unassembled WGS sequence"/>
</dbReference>
<reference evidence="13 14" key="1">
    <citation type="submission" date="2023-11" db="EMBL/GenBank/DDBJ databases">
        <authorList>
            <person name="Xu M."/>
            <person name="Jiang T."/>
        </authorList>
    </citation>
    <scope>NUCLEOTIDE SEQUENCE [LARGE SCALE GENOMIC DNA]</scope>
    <source>
        <strain evidence="13 14">SD</strain>
    </source>
</reference>
<dbReference type="Gene3D" id="3.40.50.720">
    <property type="entry name" value="NAD(P)-binding Rossmann-like Domain"/>
    <property type="match status" value="1"/>
</dbReference>
<evidence type="ECO:0000256" key="3">
    <source>
        <dbReference type="ARBA" id="ARBA00023002"/>
    </source>
</evidence>
<dbReference type="InterPro" id="IPR011128">
    <property type="entry name" value="G3P_DH_NAD-dep_N"/>
</dbReference>
<dbReference type="EMBL" id="JAXAVX010000006">
    <property type="protein sequence ID" value="MDX8152525.1"/>
    <property type="molecule type" value="Genomic_DNA"/>
</dbReference>
<keyword evidence="4 8" id="KW-0520">NAD</keyword>
<dbReference type="InterPro" id="IPR006168">
    <property type="entry name" value="G3P_DH_NAD-dep"/>
</dbReference>
<feature type="region of interest" description="Disordered" evidence="10">
    <location>
        <begin position="378"/>
        <end position="413"/>
    </location>
</feature>
<feature type="domain" description="Glycerol-3-phosphate dehydrogenase NAD-dependent N-terminal" evidence="11">
    <location>
        <begin position="27"/>
        <end position="177"/>
    </location>
</feature>
<dbReference type="SUPFAM" id="SSF48179">
    <property type="entry name" value="6-phosphogluconate dehydrogenase C-terminal domain-like"/>
    <property type="match status" value="1"/>
</dbReference>
<keyword evidence="5" id="KW-0443">Lipid metabolism</keyword>
<evidence type="ECO:0000256" key="5">
    <source>
        <dbReference type="ARBA" id="ARBA00023098"/>
    </source>
</evidence>
<keyword evidence="7" id="KW-1208">Phospholipid metabolism</keyword>
<dbReference type="InterPro" id="IPR013328">
    <property type="entry name" value="6PGD_dom2"/>
</dbReference>
<proteinExistence type="inferred from homology"/>
<dbReference type="Pfam" id="PF07479">
    <property type="entry name" value="NAD_Gly3P_dh_C"/>
    <property type="match status" value="1"/>
</dbReference>
<dbReference type="EC" id="1.1.1.94" evidence="9"/>
<evidence type="ECO:0000256" key="10">
    <source>
        <dbReference type="SAM" id="MobiDB-lite"/>
    </source>
</evidence>
<evidence type="ECO:0000259" key="12">
    <source>
        <dbReference type="Pfam" id="PF07479"/>
    </source>
</evidence>
<comment type="catalytic activity">
    <reaction evidence="9">
        <text>sn-glycerol 3-phosphate + NADP(+) = dihydroxyacetone phosphate + NADPH + H(+)</text>
        <dbReference type="Rhea" id="RHEA:11096"/>
        <dbReference type="ChEBI" id="CHEBI:15378"/>
        <dbReference type="ChEBI" id="CHEBI:57597"/>
        <dbReference type="ChEBI" id="CHEBI:57642"/>
        <dbReference type="ChEBI" id="CHEBI:57783"/>
        <dbReference type="ChEBI" id="CHEBI:58349"/>
        <dbReference type="EC" id="1.1.1.94"/>
    </reaction>
</comment>
<keyword evidence="6" id="KW-0594">Phospholipid biosynthesis</keyword>
<accession>A0ABU4VP26</accession>
<evidence type="ECO:0000256" key="2">
    <source>
        <dbReference type="ARBA" id="ARBA00022516"/>
    </source>
</evidence>
<comment type="similarity">
    <text evidence="1 8">Belongs to the NAD-dependent glycerol-3-phosphate dehydrogenase family.</text>
</comment>
<gene>
    <name evidence="13" type="ORF">SK069_13040</name>
</gene>
<evidence type="ECO:0000256" key="8">
    <source>
        <dbReference type="RuleBase" id="RU000437"/>
    </source>
</evidence>
<evidence type="ECO:0000259" key="11">
    <source>
        <dbReference type="Pfam" id="PF01210"/>
    </source>
</evidence>
<dbReference type="PANTHER" id="PTHR11728">
    <property type="entry name" value="GLYCEROL-3-PHOSPHATE DEHYDROGENASE"/>
    <property type="match status" value="1"/>
</dbReference>
<dbReference type="InterPro" id="IPR008927">
    <property type="entry name" value="6-PGluconate_DH-like_C_sf"/>
</dbReference>
<sequence>MTDRPRPLPAPLRGVNLPNPLGRRALVVGAGSFGTAVAVLLARGGFRTTLQTRTAQQAEQLRRDGENARYLPGVELPTSLRIEPIDAGPGRAEFVFLGVPSAHLGDAVRRLEADGLDRRAKVVSLSKGLVPPHGIPPTVLLAERFGSARVACIGGPAHAKEMVTQGAGLVASSADEELAATIAAVFLRAGVVCEHTDDPVGVELAGAAKNAAALAAGATEGQGLNAAGAAAGHIFSEVWRLAERLGAQPVSFIGLAGTGDLVATALAPQSRNRRAGELLAEGVPTAEIPARVGQAIEAFESVPLLASALRRYGIDAPVTTGLVQLIQGTLPLPAWVGLVRTTVPPPARWSAGEPGPLRRWWNGLLRLLRIRRDPPALEATPAAPAVEGSAVEEAPALTAGGDGAPTAPAATER</sequence>
<dbReference type="PANTHER" id="PTHR11728:SF1">
    <property type="entry name" value="GLYCEROL-3-PHOSPHATE DEHYDROGENASE [NAD(+)] 2, CHLOROPLASTIC"/>
    <property type="match status" value="1"/>
</dbReference>
<name>A0ABU4VP26_9ACTN</name>
<evidence type="ECO:0000256" key="7">
    <source>
        <dbReference type="ARBA" id="ARBA00023264"/>
    </source>
</evidence>
<evidence type="ECO:0000256" key="6">
    <source>
        <dbReference type="ARBA" id="ARBA00023209"/>
    </source>
</evidence>
<evidence type="ECO:0000313" key="13">
    <source>
        <dbReference type="EMBL" id="MDX8152525.1"/>
    </source>
</evidence>
<feature type="domain" description="Glycerol-3-phosphate dehydrogenase NAD-dependent C-terminal" evidence="12">
    <location>
        <begin position="198"/>
        <end position="331"/>
    </location>
</feature>
<dbReference type="Pfam" id="PF01210">
    <property type="entry name" value="NAD_Gly3P_dh_N"/>
    <property type="match status" value="1"/>
</dbReference>
<dbReference type="Gene3D" id="1.10.1040.10">
    <property type="entry name" value="N-(1-d-carboxylethyl)-l-norvaline Dehydrogenase, domain 2"/>
    <property type="match status" value="1"/>
</dbReference>
<organism evidence="13 14">
    <name type="scientific">Patulibacter brassicae</name>
    <dbReference type="NCBI Taxonomy" id="1705717"/>
    <lineage>
        <taxon>Bacteria</taxon>
        <taxon>Bacillati</taxon>
        <taxon>Actinomycetota</taxon>
        <taxon>Thermoleophilia</taxon>
        <taxon>Solirubrobacterales</taxon>
        <taxon>Patulibacteraceae</taxon>
        <taxon>Patulibacter</taxon>
    </lineage>
</organism>
<evidence type="ECO:0000256" key="9">
    <source>
        <dbReference type="RuleBase" id="RU000439"/>
    </source>
</evidence>
<keyword evidence="3 8" id="KW-0560">Oxidoreductase</keyword>
<comment type="caution">
    <text evidence="13">The sequence shown here is derived from an EMBL/GenBank/DDBJ whole genome shotgun (WGS) entry which is preliminary data.</text>
</comment>
<evidence type="ECO:0000256" key="4">
    <source>
        <dbReference type="ARBA" id="ARBA00023027"/>
    </source>
</evidence>
<keyword evidence="14" id="KW-1185">Reference proteome</keyword>
<evidence type="ECO:0000256" key="1">
    <source>
        <dbReference type="ARBA" id="ARBA00011009"/>
    </source>
</evidence>
<dbReference type="InterPro" id="IPR006109">
    <property type="entry name" value="G3P_DH_NAD-dep_C"/>
</dbReference>
<feature type="compositionally biased region" description="Low complexity" evidence="10">
    <location>
        <begin position="394"/>
        <end position="413"/>
    </location>
</feature>
<evidence type="ECO:0000313" key="14">
    <source>
        <dbReference type="Proteomes" id="UP001277761"/>
    </source>
</evidence>
<keyword evidence="2" id="KW-0444">Lipid biosynthesis</keyword>